<dbReference type="AlphaFoldDB" id="A0A2Z4IGU9"/>
<dbReference type="OrthoDB" id="1466660at2"/>
<evidence type="ECO:0000259" key="3">
    <source>
        <dbReference type="Pfam" id="PF22827"/>
    </source>
</evidence>
<dbReference type="Proteomes" id="UP000248688">
    <property type="component" value="Chromosome"/>
</dbReference>
<evidence type="ECO:0000313" key="4">
    <source>
        <dbReference type="EMBL" id="AWW30332.1"/>
    </source>
</evidence>
<sequence length="270" mass="29052">MAKRNEKSFSHMFYGSIMPKIYGIGASVVILGAMFKILDWEGASLMIGIGLSTEAAIFFLSAFEPQSEEVDWSKVYPELADGSVPPAPRQSRVAQGSGDQTSQKLDKMLEDANIGSDLIDNLGKGLKNLADSTKKMGTVADAALATNEYAENVKVASKTLVDINQSYSKTAAALSEMSNASQEAKDYRDQVVSVTQNLSALNAVYEMELQDANSHVKVLNKFYSNVTAAMEGLNEAGKETETFKAELAKLNKNVSSLNSVYGGMLTAMKG</sequence>
<evidence type="ECO:0000256" key="1">
    <source>
        <dbReference type="SAM" id="MobiDB-lite"/>
    </source>
</evidence>
<protein>
    <submittedName>
        <fullName evidence="4">Gliding motility protein GldL</fullName>
    </submittedName>
</protein>
<gene>
    <name evidence="4" type="ORF">DN752_09465</name>
</gene>
<feature type="compositionally biased region" description="Polar residues" evidence="1">
    <location>
        <begin position="92"/>
        <end position="102"/>
    </location>
</feature>
<evidence type="ECO:0000313" key="5">
    <source>
        <dbReference type="Proteomes" id="UP000248688"/>
    </source>
</evidence>
<proteinExistence type="predicted"/>
<feature type="transmembrane region" description="Helical" evidence="2">
    <location>
        <begin position="21"/>
        <end position="38"/>
    </location>
</feature>
<dbReference type="Pfam" id="PF22827">
    <property type="entry name" value="GldL_N"/>
    <property type="match status" value="1"/>
</dbReference>
<reference evidence="4 5" key="1">
    <citation type="submission" date="2018-06" db="EMBL/GenBank/DDBJ databases">
        <title>Echinicola strongylocentroti sp. nov., isolated from a sea urchin Strongylocentrotus intermedius.</title>
        <authorList>
            <person name="Bae S.S."/>
        </authorList>
    </citation>
    <scope>NUCLEOTIDE SEQUENCE [LARGE SCALE GENOMIC DNA]</scope>
    <source>
        <strain evidence="4 5">MEBiC08714</strain>
    </source>
</reference>
<dbReference type="InterPro" id="IPR055087">
    <property type="entry name" value="GldL-like_N"/>
</dbReference>
<dbReference type="KEGG" id="est:DN752_09465"/>
<accession>A0A2Z4IGU9</accession>
<organism evidence="4 5">
    <name type="scientific">Echinicola strongylocentroti</name>
    <dbReference type="NCBI Taxonomy" id="1795355"/>
    <lineage>
        <taxon>Bacteria</taxon>
        <taxon>Pseudomonadati</taxon>
        <taxon>Bacteroidota</taxon>
        <taxon>Cytophagia</taxon>
        <taxon>Cytophagales</taxon>
        <taxon>Cyclobacteriaceae</taxon>
        <taxon>Echinicola</taxon>
    </lineage>
</organism>
<evidence type="ECO:0000256" key="2">
    <source>
        <dbReference type="SAM" id="Phobius"/>
    </source>
</evidence>
<name>A0A2Z4IGU9_9BACT</name>
<keyword evidence="5" id="KW-1185">Reference proteome</keyword>
<feature type="region of interest" description="Disordered" evidence="1">
    <location>
        <begin position="81"/>
        <end position="102"/>
    </location>
</feature>
<dbReference type="InterPro" id="IPR019852">
    <property type="entry name" value="Motility-assoc_prot_GldL"/>
</dbReference>
<keyword evidence="2" id="KW-1133">Transmembrane helix</keyword>
<dbReference type="RefSeq" id="WP_112783713.1">
    <property type="nucleotide sequence ID" value="NZ_CP030041.1"/>
</dbReference>
<feature type="domain" description="Gliding motility protein GldL-like N-terminal" evidence="3">
    <location>
        <begin position="21"/>
        <end position="81"/>
    </location>
</feature>
<dbReference type="EMBL" id="CP030041">
    <property type="protein sequence ID" value="AWW30332.1"/>
    <property type="molecule type" value="Genomic_DNA"/>
</dbReference>
<dbReference type="NCBIfam" id="TIGR03513">
    <property type="entry name" value="GldL_gliding"/>
    <property type="match status" value="1"/>
</dbReference>
<keyword evidence="2" id="KW-0812">Transmembrane</keyword>
<keyword evidence="2" id="KW-0472">Membrane</keyword>